<comment type="caution">
    <text evidence="2">The sequence shown here is derived from an EMBL/GenBank/DDBJ whole genome shotgun (WGS) entry which is preliminary data.</text>
</comment>
<name>A0A371PF80_9BACL</name>
<dbReference type="RefSeq" id="WP_116046094.1">
    <property type="nucleotide sequence ID" value="NZ_QUBQ01000002.1"/>
</dbReference>
<dbReference type="AlphaFoldDB" id="A0A371PF80"/>
<feature type="transmembrane region" description="Helical" evidence="1">
    <location>
        <begin position="96"/>
        <end position="112"/>
    </location>
</feature>
<dbReference type="Proteomes" id="UP000261905">
    <property type="component" value="Unassembled WGS sequence"/>
</dbReference>
<evidence type="ECO:0008006" key="4">
    <source>
        <dbReference type="Google" id="ProtNLM"/>
    </source>
</evidence>
<evidence type="ECO:0000256" key="1">
    <source>
        <dbReference type="SAM" id="Phobius"/>
    </source>
</evidence>
<evidence type="ECO:0000313" key="3">
    <source>
        <dbReference type="Proteomes" id="UP000261905"/>
    </source>
</evidence>
<accession>A0A371PF80</accession>
<gene>
    <name evidence="2" type="ORF">DX130_12895</name>
</gene>
<dbReference type="OrthoDB" id="2618406at2"/>
<proteinExistence type="predicted"/>
<evidence type="ECO:0000313" key="2">
    <source>
        <dbReference type="EMBL" id="REK74589.1"/>
    </source>
</evidence>
<feature type="transmembrane region" description="Helical" evidence="1">
    <location>
        <begin position="38"/>
        <end position="57"/>
    </location>
</feature>
<keyword evidence="3" id="KW-1185">Reference proteome</keyword>
<keyword evidence="1" id="KW-1133">Transmembrane helix</keyword>
<keyword evidence="1" id="KW-0472">Membrane</keyword>
<sequence>MLLIYALVLLLVGLFTVNGIFAYQSKHIDPAFWTTVWYQTKLIPLFFAANLMIGYGVKFVHRVFGQLTFALTLSKGVEILVCVVLGFILMKEVPKWNTYVGLAMVIAGFWVTKMK</sequence>
<dbReference type="EMBL" id="QUBQ01000002">
    <property type="protein sequence ID" value="REK74589.1"/>
    <property type="molecule type" value="Genomic_DNA"/>
</dbReference>
<organism evidence="2 3">
    <name type="scientific">Paenibacillus paeoniae</name>
    <dbReference type="NCBI Taxonomy" id="2292705"/>
    <lineage>
        <taxon>Bacteria</taxon>
        <taxon>Bacillati</taxon>
        <taxon>Bacillota</taxon>
        <taxon>Bacilli</taxon>
        <taxon>Bacillales</taxon>
        <taxon>Paenibacillaceae</taxon>
        <taxon>Paenibacillus</taxon>
    </lineage>
</organism>
<protein>
    <recommendedName>
        <fullName evidence="4">EamA domain-containing protein</fullName>
    </recommendedName>
</protein>
<feature type="transmembrane region" description="Helical" evidence="1">
    <location>
        <begin position="69"/>
        <end position="90"/>
    </location>
</feature>
<reference evidence="2 3" key="1">
    <citation type="submission" date="2018-08" db="EMBL/GenBank/DDBJ databases">
        <title>Paenibacillus sp. M4BSY-1, whole genome shotgun sequence.</title>
        <authorList>
            <person name="Tuo L."/>
        </authorList>
    </citation>
    <scope>NUCLEOTIDE SEQUENCE [LARGE SCALE GENOMIC DNA]</scope>
    <source>
        <strain evidence="2 3">M4BSY-1</strain>
    </source>
</reference>
<keyword evidence="1" id="KW-0812">Transmembrane</keyword>